<feature type="transmembrane region" description="Helical" evidence="1">
    <location>
        <begin position="93"/>
        <end position="111"/>
    </location>
</feature>
<keyword evidence="1" id="KW-1133">Transmembrane helix</keyword>
<keyword evidence="1" id="KW-0472">Membrane</keyword>
<protein>
    <recommendedName>
        <fullName evidence="4">Gustatory receptor</fullName>
    </recommendedName>
</protein>
<sequence>MASRGLDPLASGKNKVLDNSYSIEPTRGTIKYLLRQENLMDQDASDMSHHFEAIFAMFLKLSYFLGIAPYYIKTVVRQNKHIVETSSSRFQMAQIAFFTICIGLILVTSLFRTLVESGRHLDEFCKHNRYGQQIICNNGNHKHLKILTLQTLYVLGNTIARNIRRISRVQFLVIALTLWQLCKSFSKSIRQRNDCQSVYQNREVLLILSAYEELKEISNLICDIISETLVTEIVEDVYFTLEVQLSIRSADWLGILVIFETWITAFLAYFIAANAEEHVRKNASMNL</sequence>
<feature type="transmembrane region" description="Helical" evidence="1">
    <location>
        <begin position="53"/>
        <end position="72"/>
    </location>
</feature>
<dbReference type="EMBL" id="CAXLJM020000046">
    <property type="protein sequence ID" value="CAL8111684.1"/>
    <property type="molecule type" value="Genomic_DNA"/>
</dbReference>
<organism evidence="2 3">
    <name type="scientific">Orchesella dallaii</name>
    <dbReference type="NCBI Taxonomy" id="48710"/>
    <lineage>
        <taxon>Eukaryota</taxon>
        <taxon>Metazoa</taxon>
        <taxon>Ecdysozoa</taxon>
        <taxon>Arthropoda</taxon>
        <taxon>Hexapoda</taxon>
        <taxon>Collembola</taxon>
        <taxon>Entomobryomorpha</taxon>
        <taxon>Entomobryoidea</taxon>
        <taxon>Orchesellidae</taxon>
        <taxon>Orchesellinae</taxon>
        <taxon>Orchesella</taxon>
    </lineage>
</organism>
<reference evidence="2 3" key="1">
    <citation type="submission" date="2024-08" db="EMBL/GenBank/DDBJ databases">
        <authorList>
            <person name="Cucini C."/>
            <person name="Frati F."/>
        </authorList>
    </citation>
    <scope>NUCLEOTIDE SEQUENCE [LARGE SCALE GENOMIC DNA]</scope>
</reference>
<keyword evidence="1" id="KW-0812">Transmembrane</keyword>
<evidence type="ECO:0000256" key="1">
    <source>
        <dbReference type="SAM" id="Phobius"/>
    </source>
</evidence>
<evidence type="ECO:0000313" key="2">
    <source>
        <dbReference type="EMBL" id="CAL8111684.1"/>
    </source>
</evidence>
<evidence type="ECO:0008006" key="4">
    <source>
        <dbReference type="Google" id="ProtNLM"/>
    </source>
</evidence>
<accession>A0ABP1QUB2</accession>
<name>A0ABP1QUB2_9HEXA</name>
<evidence type="ECO:0000313" key="3">
    <source>
        <dbReference type="Proteomes" id="UP001642540"/>
    </source>
</evidence>
<proteinExistence type="predicted"/>
<dbReference type="Proteomes" id="UP001642540">
    <property type="component" value="Unassembled WGS sequence"/>
</dbReference>
<feature type="transmembrane region" description="Helical" evidence="1">
    <location>
        <begin position="252"/>
        <end position="272"/>
    </location>
</feature>
<comment type="caution">
    <text evidence="2">The sequence shown here is derived from an EMBL/GenBank/DDBJ whole genome shotgun (WGS) entry which is preliminary data.</text>
</comment>
<keyword evidence="3" id="KW-1185">Reference proteome</keyword>
<gene>
    <name evidence="2" type="ORF">ODALV1_LOCUS15261</name>
</gene>